<proteinExistence type="predicted"/>
<feature type="transmembrane region" description="Helical" evidence="1">
    <location>
        <begin position="95"/>
        <end position="117"/>
    </location>
</feature>
<evidence type="ECO:0000313" key="3">
    <source>
        <dbReference type="Proteomes" id="UP000321490"/>
    </source>
</evidence>
<keyword evidence="1" id="KW-1133">Transmembrane helix</keyword>
<evidence type="ECO:0000256" key="1">
    <source>
        <dbReference type="SAM" id="Phobius"/>
    </source>
</evidence>
<keyword evidence="1" id="KW-0472">Membrane</keyword>
<feature type="transmembrane region" description="Helical" evidence="1">
    <location>
        <begin position="56"/>
        <end position="75"/>
    </location>
</feature>
<gene>
    <name evidence="2" type="ORF">JD78_03907</name>
</gene>
<dbReference type="AlphaFoldDB" id="A0A562IWB6"/>
<feature type="transmembrane region" description="Helical" evidence="1">
    <location>
        <begin position="161"/>
        <end position="180"/>
    </location>
</feature>
<comment type="caution">
    <text evidence="2">The sequence shown here is derived from an EMBL/GenBank/DDBJ whole genome shotgun (WGS) entry which is preliminary data.</text>
</comment>
<organism evidence="2 3">
    <name type="scientific">Modestobacter roseus</name>
    <dbReference type="NCBI Taxonomy" id="1181884"/>
    <lineage>
        <taxon>Bacteria</taxon>
        <taxon>Bacillati</taxon>
        <taxon>Actinomycetota</taxon>
        <taxon>Actinomycetes</taxon>
        <taxon>Geodermatophilales</taxon>
        <taxon>Geodermatophilaceae</taxon>
        <taxon>Modestobacter</taxon>
    </lineage>
</organism>
<accession>A0A562IWB6</accession>
<protein>
    <submittedName>
        <fullName evidence="2">Uncharacterized protein</fullName>
    </submittedName>
</protein>
<name>A0A562IWB6_9ACTN</name>
<feature type="transmembrane region" description="Helical" evidence="1">
    <location>
        <begin position="124"/>
        <end position="141"/>
    </location>
</feature>
<feature type="transmembrane region" description="Helical" evidence="1">
    <location>
        <begin position="234"/>
        <end position="254"/>
    </location>
</feature>
<keyword evidence="3" id="KW-1185">Reference proteome</keyword>
<sequence>MPWWGWALVGWIGLSVVLAPLIGIALREADAREREVLGAAPARAARVRRRRIPLPPLSAALLLTGISLEAVGFVVRTSGNERGAGRLWSMDLPLAVPRMFVAALFAAAALAALLGAARATGRRPWWLAVGLIAAVIAQVKAGGTVHVDALRTLGVNDRPLLATIGSAAVAGAVIAALFVLSRKERRDRRRVLTALAIYAVAAAGLSGVSALVDQAGASAFWVAAATFVEESGEVLGGVAVLTAVLVGVAPRLVLPAAWALRRRADAETVDAPAPQRRPGDLHW</sequence>
<feature type="transmembrane region" description="Helical" evidence="1">
    <location>
        <begin position="192"/>
        <end position="212"/>
    </location>
</feature>
<dbReference type="EMBL" id="VLKF01000001">
    <property type="protein sequence ID" value="TWH75351.1"/>
    <property type="molecule type" value="Genomic_DNA"/>
</dbReference>
<dbReference type="Proteomes" id="UP000321490">
    <property type="component" value="Unassembled WGS sequence"/>
</dbReference>
<feature type="transmembrane region" description="Helical" evidence="1">
    <location>
        <begin position="6"/>
        <end position="26"/>
    </location>
</feature>
<evidence type="ECO:0000313" key="2">
    <source>
        <dbReference type="EMBL" id="TWH75351.1"/>
    </source>
</evidence>
<keyword evidence="1" id="KW-0812">Transmembrane</keyword>
<reference evidence="2 3" key="1">
    <citation type="submission" date="2019-07" db="EMBL/GenBank/DDBJ databases">
        <title>R&amp;d 2014.</title>
        <authorList>
            <person name="Klenk H.-P."/>
        </authorList>
    </citation>
    <scope>NUCLEOTIDE SEQUENCE [LARGE SCALE GENOMIC DNA]</scope>
    <source>
        <strain evidence="2 3">DSM 45764</strain>
    </source>
</reference>